<feature type="domain" description="Amidase" evidence="1">
    <location>
        <begin position="27"/>
        <end position="440"/>
    </location>
</feature>
<dbReference type="Pfam" id="PF01425">
    <property type="entry name" value="Amidase"/>
    <property type="match status" value="1"/>
</dbReference>
<keyword evidence="3" id="KW-1185">Reference proteome</keyword>
<proteinExistence type="predicted"/>
<dbReference type="GO" id="GO:0050566">
    <property type="term" value="F:asparaginyl-tRNA synthase (glutamine-hydrolyzing) activity"/>
    <property type="evidence" value="ECO:0007669"/>
    <property type="project" value="UniProtKB-EC"/>
</dbReference>
<reference evidence="2 3" key="1">
    <citation type="submission" date="2023-07" db="EMBL/GenBank/DDBJ databases">
        <title>Sorghum-associated microbial communities from plants grown in Nebraska, USA.</title>
        <authorList>
            <person name="Schachtman D."/>
        </authorList>
    </citation>
    <scope>NUCLEOTIDE SEQUENCE [LARGE SCALE GENOMIC DNA]</scope>
    <source>
        <strain evidence="2 3">DS1781</strain>
    </source>
</reference>
<dbReference type="EC" id="6.3.5.6" evidence="2"/>
<dbReference type="InterPro" id="IPR023631">
    <property type="entry name" value="Amidase_dom"/>
</dbReference>
<name>A0ABU1NA05_9BURK</name>
<dbReference type="EMBL" id="JAVDRF010000002">
    <property type="protein sequence ID" value="MDR6535249.1"/>
    <property type="molecule type" value="Genomic_DNA"/>
</dbReference>
<dbReference type="Gene3D" id="3.90.1300.10">
    <property type="entry name" value="Amidase signature (AS) domain"/>
    <property type="match status" value="1"/>
</dbReference>
<dbReference type="RefSeq" id="WP_309899172.1">
    <property type="nucleotide sequence ID" value="NZ_JAVDRF010000002.1"/>
</dbReference>
<dbReference type="Proteomes" id="UP001184230">
    <property type="component" value="Unassembled WGS sequence"/>
</dbReference>
<dbReference type="EC" id="6.3.5.7" evidence="2"/>
<evidence type="ECO:0000313" key="2">
    <source>
        <dbReference type="EMBL" id="MDR6535249.1"/>
    </source>
</evidence>
<dbReference type="InterPro" id="IPR000120">
    <property type="entry name" value="Amidase"/>
</dbReference>
<accession>A0ABU1NA05</accession>
<dbReference type="GO" id="GO:0050567">
    <property type="term" value="F:glutaminyl-tRNA synthase (glutamine-hydrolyzing) activity"/>
    <property type="evidence" value="ECO:0007669"/>
    <property type="project" value="UniProtKB-EC"/>
</dbReference>
<gene>
    <name evidence="2" type="ORF">J2739_001009</name>
</gene>
<dbReference type="InterPro" id="IPR036928">
    <property type="entry name" value="AS_sf"/>
</dbReference>
<dbReference type="PANTHER" id="PTHR11895:SF67">
    <property type="entry name" value="AMIDASE DOMAIN-CONTAINING PROTEIN"/>
    <property type="match status" value="1"/>
</dbReference>
<comment type="caution">
    <text evidence="2">The sequence shown here is derived from an EMBL/GenBank/DDBJ whole genome shotgun (WGS) entry which is preliminary data.</text>
</comment>
<protein>
    <submittedName>
        <fullName evidence="2">Aspartyl-tRNA(Asn)/glutamyl-tRNA(Gln) amidotransferase subunit A</fullName>
        <ecNumber evidence="2">6.3.5.6</ecNumber>
        <ecNumber evidence="2">6.3.5.7</ecNumber>
    </submittedName>
</protein>
<dbReference type="SUPFAM" id="SSF75304">
    <property type="entry name" value="Amidase signature (AS) enzymes"/>
    <property type="match status" value="1"/>
</dbReference>
<evidence type="ECO:0000313" key="3">
    <source>
        <dbReference type="Proteomes" id="UP001184230"/>
    </source>
</evidence>
<organism evidence="2 3">
    <name type="scientific">Variovorax soli</name>
    <dbReference type="NCBI Taxonomy" id="376815"/>
    <lineage>
        <taxon>Bacteria</taxon>
        <taxon>Pseudomonadati</taxon>
        <taxon>Pseudomonadota</taxon>
        <taxon>Betaproteobacteria</taxon>
        <taxon>Burkholderiales</taxon>
        <taxon>Comamonadaceae</taxon>
        <taxon>Variovorax</taxon>
    </lineage>
</organism>
<keyword evidence="2" id="KW-0436">Ligase</keyword>
<evidence type="ECO:0000259" key="1">
    <source>
        <dbReference type="Pfam" id="PF01425"/>
    </source>
</evidence>
<dbReference type="PANTHER" id="PTHR11895">
    <property type="entry name" value="TRANSAMIDASE"/>
    <property type="match status" value="1"/>
</dbReference>
<sequence length="458" mass="47234">MSVPALRAASLRQSLDDLAGGGLRASELVQRTLDKADDTQRRLNAFATIAREQAMAAAAASDRRYAEGTPRALEGLPIGVKDLIDTRHIETRYGSAAFIGNIPSADACVVRTLVDQGAIVVGKTTTHEFAWGVTTASAAFGDTLHPQDPRRIPGGSSGGAAVAIADGVMAAGLGTDTGGSARIPAALCGVAGFKPSYGALPTQGVFPLAASLDHPGLLGASVDDIRVLADALGIAAGPGAAEEPDGDDARIGVLCAIGPVPPACEIAGAFAVGADTLASAFHLEELNAEELFSGSFDAFAHIVLAEGALVHFARHDPDWIAAHYGAETVERLARARSMRLEDYALAQQARRKLAAGLARLMARHRFIVLPTTPCTAPPIGEAALTIGAWAGSVREALMAYTAPFNLSGCPAISIPLPRSAGALPAGLQVVARPGDDAALLRMAGRMEQVLHPRLGRMH</sequence>